<name>A0A1G7EZV9_9PROT</name>
<dbReference type="EMBL" id="FNAK01000009">
    <property type="protein sequence ID" value="SDE68996.1"/>
    <property type="molecule type" value="Genomic_DNA"/>
</dbReference>
<dbReference type="Gene3D" id="1.10.10.10">
    <property type="entry name" value="Winged helix-like DNA-binding domain superfamily/Winged helix DNA-binding domain"/>
    <property type="match status" value="1"/>
</dbReference>
<evidence type="ECO:0008006" key="3">
    <source>
        <dbReference type="Google" id="ProtNLM"/>
    </source>
</evidence>
<proteinExistence type="predicted"/>
<accession>A0A1G7EZV9</accession>
<reference evidence="1 2" key="1">
    <citation type="submission" date="2016-10" db="EMBL/GenBank/DDBJ databases">
        <authorList>
            <person name="de Groot N.N."/>
        </authorList>
    </citation>
    <scope>NUCLEOTIDE SEQUENCE [LARGE SCALE GENOMIC DNA]</scope>
    <source>
        <strain evidence="1 2">CGMCC 1.9109</strain>
    </source>
</reference>
<dbReference type="InterPro" id="IPR036390">
    <property type="entry name" value="WH_DNA-bd_sf"/>
</dbReference>
<gene>
    <name evidence="1" type="ORF">SAMN04488071_3550</name>
</gene>
<evidence type="ECO:0000313" key="2">
    <source>
        <dbReference type="Proteomes" id="UP000183685"/>
    </source>
</evidence>
<sequence>MAACCKLLFCILYGDKSQNQARQAVGNKEFLQELTNVFKRSYPGLTAEAIICFMVAANEKDPTVGDVARVVGMTEPMVYQHLSTLTSAGAGLVGLVNTGDGRNIVQLTPEGEQLAASLNQAVS</sequence>
<dbReference type="InterPro" id="IPR036388">
    <property type="entry name" value="WH-like_DNA-bd_sf"/>
</dbReference>
<keyword evidence="2" id="KW-1185">Reference proteome</keyword>
<organism evidence="1 2">
    <name type="scientific">Kordiimonas lacus</name>
    <dbReference type="NCBI Taxonomy" id="637679"/>
    <lineage>
        <taxon>Bacteria</taxon>
        <taxon>Pseudomonadati</taxon>
        <taxon>Pseudomonadota</taxon>
        <taxon>Alphaproteobacteria</taxon>
        <taxon>Kordiimonadales</taxon>
        <taxon>Kordiimonadaceae</taxon>
        <taxon>Kordiimonas</taxon>
    </lineage>
</organism>
<dbReference type="SUPFAM" id="SSF46785">
    <property type="entry name" value="Winged helix' DNA-binding domain"/>
    <property type="match status" value="1"/>
</dbReference>
<dbReference type="Proteomes" id="UP000183685">
    <property type="component" value="Unassembled WGS sequence"/>
</dbReference>
<protein>
    <recommendedName>
        <fullName evidence="3">DNA-binding transcriptional regulator, MarR family</fullName>
    </recommendedName>
</protein>
<dbReference type="AlphaFoldDB" id="A0A1G7EZV9"/>
<evidence type="ECO:0000313" key="1">
    <source>
        <dbReference type="EMBL" id="SDE68996.1"/>
    </source>
</evidence>
<dbReference type="STRING" id="637679.GCA_001550055_01522"/>